<evidence type="ECO:0000259" key="12">
    <source>
        <dbReference type="SMART" id="SM00079"/>
    </source>
</evidence>
<dbReference type="Pfam" id="PF00060">
    <property type="entry name" value="Lig_chan"/>
    <property type="match status" value="1"/>
</dbReference>
<keyword evidence="2" id="KW-0813">Transport</keyword>
<reference evidence="13 14" key="1">
    <citation type="submission" date="2014-10" db="EMBL/GenBank/DDBJ databases">
        <title>Genome sequencing of Vitellibacter vladivostokensis KMM 3516.</title>
        <authorList>
            <person name="Thevarajoo S."/>
            <person name="Selvaratnam C."/>
            <person name="Goh K.M."/>
            <person name="Chong C.S."/>
        </authorList>
    </citation>
    <scope>NUCLEOTIDE SEQUENCE [LARGE SCALE GENOMIC DNA]</scope>
    <source>
        <strain evidence="13 14">KMM 3516</strain>
    </source>
</reference>
<dbReference type="PANTHER" id="PTHR18966">
    <property type="entry name" value="IONOTROPIC GLUTAMATE RECEPTOR"/>
    <property type="match status" value="1"/>
</dbReference>
<keyword evidence="8" id="KW-0325">Glycoprotein</keyword>
<comment type="caution">
    <text evidence="13">The sequence shown here is derived from an EMBL/GenBank/DDBJ whole genome shotgun (WGS) entry which is preliminary data.</text>
</comment>
<organism evidence="13 14">
    <name type="scientific">Aequorivita vladivostokensis</name>
    <dbReference type="NCBI Taxonomy" id="171194"/>
    <lineage>
        <taxon>Bacteria</taxon>
        <taxon>Pseudomonadati</taxon>
        <taxon>Bacteroidota</taxon>
        <taxon>Flavobacteriia</taxon>
        <taxon>Flavobacteriales</taxon>
        <taxon>Flavobacteriaceae</taxon>
        <taxon>Aequorivita</taxon>
    </lineage>
</organism>
<dbReference type="SMART" id="SM00062">
    <property type="entry name" value="PBPb"/>
    <property type="match status" value="1"/>
</dbReference>
<accession>A0ABR5DGE1</accession>
<comment type="subcellular location">
    <subcellularLocation>
        <location evidence="1">Membrane</location>
        <topology evidence="1">Multi-pass membrane protein</topology>
    </subcellularLocation>
</comment>
<evidence type="ECO:0000256" key="9">
    <source>
        <dbReference type="ARBA" id="ARBA00023303"/>
    </source>
</evidence>
<feature type="transmembrane region" description="Helical" evidence="10">
    <location>
        <begin position="174"/>
        <end position="191"/>
    </location>
</feature>
<dbReference type="InterPro" id="IPR015683">
    <property type="entry name" value="Ionotropic_Glu_rcpt"/>
</dbReference>
<gene>
    <name evidence="13" type="ORF">MB09_12565</name>
</gene>
<keyword evidence="5" id="KW-0406">Ion transport</keyword>
<dbReference type="SUPFAM" id="SSF81324">
    <property type="entry name" value="Voltage-gated potassium channels"/>
    <property type="match status" value="1"/>
</dbReference>
<dbReference type="Gene3D" id="1.10.287.70">
    <property type="match status" value="1"/>
</dbReference>
<proteinExistence type="predicted"/>
<dbReference type="RefSeq" id="WP_045081249.1">
    <property type="nucleotide sequence ID" value="NZ_JSVU01000008.1"/>
</dbReference>
<dbReference type="Proteomes" id="UP000033497">
    <property type="component" value="Unassembled WGS sequence"/>
</dbReference>
<evidence type="ECO:0000256" key="8">
    <source>
        <dbReference type="ARBA" id="ARBA00023180"/>
    </source>
</evidence>
<dbReference type="SUPFAM" id="SSF53850">
    <property type="entry name" value="Periplasmic binding protein-like II"/>
    <property type="match status" value="1"/>
</dbReference>
<feature type="domain" description="Ionotropic glutamate receptor C-terminal" evidence="12">
    <location>
        <begin position="24"/>
        <end position="351"/>
    </location>
</feature>
<keyword evidence="14" id="KW-1185">Reference proteome</keyword>
<keyword evidence="9" id="KW-0407">Ion channel</keyword>
<keyword evidence="7" id="KW-0675">Receptor</keyword>
<feature type="domain" description="Solute-binding protein family 3/N-terminal" evidence="11">
    <location>
        <begin position="24"/>
        <end position="352"/>
    </location>
</feature>
<evidence type="ECO:0000313" key="14">
    <source>
        <dbReference type="Proteomes" id="UP000033497"/>
    </source>
</evidence>
<dbReference type="EMBL" id="JSVU01000008">
    <property type="protein sequence ID" value="KJJ37854.1"/>
    <property type="molecule type" value="Genomic_DNA"/>
</dbReference>
<evidence type="ECO:0000256" key="3">
    <source>
        <dbReference type="ARBA" id="ARBA00022692"/>
    </source>
</evidence>
<name>A0ABR5DGE1_9FLAO</name>
<dbReference type="SMART" id="SM00079">
    <property type="entry name" value="PBPe"/>
    <property type="match status" value="1"/>
</dbReference>
<evidence type="ECO:0000256" key="10">
    <source>
        <dbReference type="SAM" id="Phobius"/>
    </source>
</evidence>
<evidence type="ECO:0000259" key="11">
    <source>
        <dbReference type="SMART" id="SM00062"/>
    </source>
</evidence>
<evidence type="ECO:0000256" key="6">
    <source>
        <dbReference type="ARBA" id="ARBA00023136"/>
    </source>
</evidence>
<dbReference type="Pfam" id="PF00497">
    <property type="entry name" value="SBP_bac_3"/>
    <property type="match status" value="1"/>
</dbReference>
<dbReference type="Gene3D" id="3.40.190.10">
    <property type="entry name" value="Periplasmic binding protein-like II"/>
    <property type="match status" value="2"/>
</dbReference>
<keyword evidence="6 10" id="KW-0472">Membrane</keyword>
<keyword evidence="3 10" id="KW-0812">Transmembrane</keyword>
<dbReference type="InterPro" id="IPR001320">
    <property type="entry name" value="Iontro_rcpt_C"/>
</dbReference>
<evidence type="ECO:0000256" key="7">
    <source>
        <dbReference type="ARBA" id="ARBA00023170"/>
    </source>
</evidence>
<feature type="transmembrane region" description="Helical" evidence="10">
    <location>
        <begin position="203"/>
        <end position="225"/>
    </location>
</feature>
<evidence type="ECO:0000256" key="2">
    <source>
        <dbReference type="ARBA" id="ARBA00022448"/>
    </source>
</evidence>
<keyword evidence="4 10" id="KW-1133">Transmembrane helix</keyword>
<evidence type="ECO:0000313" key="13">
    <source>
        <dbReference type="EMBL" id="KJJ37854.1"/>
    </source>
</evidence>
<evidence type="ECO:0000256" key="4">
    <source>
        <dbReference type="ARBA" id="ARBA00022989"/>
    </source>
</evidence>
<sequence>MPKFLSILFIFIHLLAFGQEKNEKIRVGYAGSAPFVLHDGKEEGIVFDIWEEIAFNLNLKYTLQEFPSVEDGIEAAQADKIDILLGPITINAERAAEISFSQPYYNTEMAILAPVQELTVWEKVSPIFSKTFLFAVLGLLLILTIVGFLFWLVEGRKAKDVYGERVHQGIGSGIWLAIVTMTTVGYGDYAPRTTAGRVVMGSWMIISLILATSFVAGIATTLSLTTREDKTITSMQQLENKRVAVPDYKKIMDRTIDMGGTPVAVHTVSEAYQMLLDKKVDAVIYDEIPLEYIFETKRRDDFLLSRKKIEPQYYGFVFPIGSNLKRQVDLEIIHLQDTKEIQHIVEDWISRN</sequence>
<evidence type="ECO:0000256" key="1">
    <source>
        <dbReference type="ARBA" id="ARBA00004141"/>
    </source>
</evidence>
<evidence type="ECO:0000256" key="5">
    <source>
        <dbReference type="ARBA" id="ARBA00023065"/>
    </source>
</evidence>
<dbReference type="InterPro" id="IPR001638">
    <property type="entry name" value="Solute-binding_3/MltF_N"/>
</dbReference>
<feature type="transmembrane region" description="Helical" evidence="10">
    <location>
        <begin position="132"/>
        <end position="153"/>
    </location>
</feature>
<protein>
    <submittedName>
        <fullName evidence="13">Amino acid ABC transporter substrate-binding protein</fullName>
    </submittedName>
</protein>